<evidence type="ECO:0000256" key="3">
    <source>
        <dbReference type="ARBA" id="ARBA00007828"/>
    </source>
</evidence>
<accession>A0ABM4BYF0</accession>
<evidence type="ECO:0000313" key="19">
    <source>
        <dbReference type="Proteomes" id="UP001652625"/>
    </source>
</evidence>
<keyword evidence="11" id="KW-0406">Ion transport</keyword>
<protein>
    <submittedName>
        <fullName evidence="20">Calcium uptake protein 1, mitochondrial isoform X2</fullName>
    </submittedName>
</protein>
<sequence length="498" mass="57026">MAVILQKSLKNIRCTYLLFNRNCYSRVNHTAALIHKTLYSSSCKLYSKFVETSPKNGIGNSNGNYQSSGKYQTNDNSEVLKKKRLFSVMIGSLIGFFSFSYILYKKNCMKAISEEINKETDEETKPANGFKERKIIEYENRMRQYSTPDKIFRYFATIQDINSGDIFMTPEDFVRSLTPNVLQPHDLGLDIFKQVHVKNLPVYESKNFGENSIFLFFGDKGLVNFSDYVFLLAVIGTSSRIIELAFKMFDLNGDGDVTEDEFDKVRSLFLSMSTSGSRHRDHATTGSILNNHVSSELKTFFFGKDGLKKLTVDQFIEFKMKLQKEVMLLEFQMFGSKDGVISENKFTEMLLTYAYFDKAKHSKILKKIKKMYGEGSGKNEGLLFEDYLDFYQFLLNLRDVEMALSFHTVSGQTVNKETFKQVAKSVAGVNLRDHLVEVVFSIFDENGDGQLSNKEFVAVMKDKMFRGLNKPKDTGFTRLLSAIWKCTKISVSDTLSKE</sequence>
<evidence type="ECO:0000256" key="7">
    <source>
        <dbReference type="ARBA" id="ARBA00022737"/>
    </source>
</evidence>
<keyword evidence="10" id="KW-0809">Transit peptide</keyword>
<dbReference type="Pfam" id="PF13833">
    <property type="entry name" value="EF-hand_8"/>
    <property type="match status" value="1"/>
</dbReference>
<keyword evidence="13 17" id="KW-0472">Membrane</keyword>
<proteinExistence type="inferred from homology"/>
<evidence type="ECO:0000256" key="14">
    <source>
        <dbReference type="ARBA" id="ARBA00023223"/>
    </source>
</evidence>
<keyword evidence="17" id="KW-0812">Transmembrane</keyword>
<evidence type="ECO:0000256" key="2">
    <source>
        <dbReference type="ARBA" id="ARBA00004569"/>
    </source>
</evidence>
<gene>
    <name evidence="20" type="primary">LOC100200728</name>
</gene>
<evidence type="ECO:0000256" key="6">
    <source>
        <dbReference type="ARBA" id="ARBA00022723"/>
    </source>
</evidence>
<keyword evidence="8" id="KW-0999">Mitochondrion inner membrane</keyword>
<evidence type="ECO:0000256" key="11">
    <source>
        <dbReference type="ARBA" id="ARBA00023065"/>
    </source>
</evidence>
<dbReference type="Gene3D" id="1.10.238.10">
    <property type="entry name" value="EF-hand"/>
    <property type="match status" value="2"/>
</dbReference>
<dbReference type="InterPro" id="IPR018247">
    <property type="entry name" value="EF_Hand_1_Ca_BS"/>
</dbReference>
<evidence type="ECO:0000256" key="4">
    <source>
        <dbReference type="ARBA" id="ARBA00022448"/>
    </source>
</evidence>
<keyword evidence="9" id="KW-0106">Calcium</keyword>
<dbReference type="InterPro" id="IPR011992">
    <property type="entry name" value="EF-hand-dom_pair"/>
</dbReference>
<feature type="domain" description="EF-hand" evidence="18">
    <location>
        <begin position="237"/>
        <end position="272"/>
    </location>
</feature>
<evidence type="ECO:0000256" key="5">
    <source>
        <dbReference type="ARBA" id="ARBA00022568"/>
    </source>
</evidence>
<evidence type="ECO:0000313" key="20">
    <source>
        <dbReference type="RefSeq" id="XP_065654266.1"/>
    </source>
</evidence>
<feature type="transmembrane region" description="Helical" evidence="17">
    <location>
        <begin position="85"/>
        <end position="104"/>
    </location>
</feature>
<evidence type="ECO:0000256" key="1">
    <source>
        <dbReference type="ARBA" id="ARBA00004273"/>
    </source>
</evidence>
<evidence type="ECO:0000256" key="8">
    <source>
        <dbReference type="ARBA" id="ARBA00022792"/>
    </source>
</evidence>
<dbReference type="RefSeq" id="XP_065654266.1">
    <property type="nucleotide sequence ID" value="XM_065798194.1"/>
</dbReference>
<evidence type="ECO:0000256" key="16">
    <source>
        <dbReference type="ARBA" id="ARBA00038333"/>
    </source>
</evidence>
<dbReference type="SMART" id="SM00054">
    <property type="entry name" value="EFh"/>
    <property type="match status" value="2"/>
</dbReference>
<reference evidence="20" key="1">
    <citation type="submission" date="2025-08" db="UniProtKB">
        <authorList>
            <consortium name="RefSeq"/>
        </authorList>
    </citation>
    <scope>IDENTIFICATION</scope>
</reference>
<evidence type="ECO:0000259" key="18">
    <source>
        <dbReference type="PROSITE" id="PS50222"/>
    </source>
</evidence>
<evidence type="ECO:0000256" key="13">
    <source>
        <dbReference type="ARBA" id="ARBA00023136"/>
    </source>
</evidence>
<dbReference type="PROSITE" id="PS00018">
    <property type="entry name" value="EF_HAND_1"/>
    <property type="match status" value="2"/>
</dbReference>
<dbReference type="InterPro" id="IPR039800">
    <property type="entry name" value="MICU1/2/3"/>
</dbReference>
<evidence type="ECO:0000256" key="15">
    <source>
        <dbReference type="ARBA" id="ARBA00023262"/>
    </source>
</evidence>
<keyword evidence="7" id="KW-0677">Repeat</keyword>
<evidence type="ECO:0000256" key="17">
    <source>
        <dbReference type="SAM" id="Phobius"/>
    </source>
</evidence>
<comment type="similarity">
    <text evidence="3">Belongs to the aequorin family.</text>
</comment>
<evidence type="ECO:0000256" key="9">
    <source>
        <dbReference type="ARBA" id="ARBA00022837"/>
    </source>
</evidence>
<organism evidence="19 20">
    <name type="scientific">Hydra vulgaris</name>
    <name type="common">Hydra</name>
    <name type="synonym">Hydra attenuata</name>
    <dbReference type="NCBI Taxonomy" id="6087"/>
    <lineage>
        <taxon>Eukaryota</taxon>
        <taxon>Metazoa</taxon>
        <taxon>Cnidaria</taxon>
        <taxon>Hydrozoa</taxon>
        <taxon>Hydroidolina</taxon>
        <taxon>Anthoathecata</taxon>
        <taxon>Aplanulata</taxon>
        <taxon>Hydridae</taxon>
        <taxon>Hydra</taxon>
    </lineage>
</organism>
<comment type="similarity">
    <text evidence="16">Belongs to the MICU1 family. MICU1 subfamily.</text>
</comment>
<comment type="subcellular location">
    <subcellularLocation>
        <location evidence="1">Mitochondrion inner membrane</location>
    </subcellularLocation>
    <subcellularLocation>
        <location evidence="2">Mitochondrion intermembrane space</location>
    </subcellularLocation>
</comment>
<keyword evidence="15" id="KW-0599">Photoprotein</keyword>
<dbReference type="InterPro" id="IPR002048">
    <property type="entry name" value="EF_hand_dom"/>
</dbReference>
<keyword evidence="19" id="KW-1185">Reference proteome</keyword>
<keyword evidence="12" id="KW-0496">Mitochondrion</keyword>
<dbReference type="PANTHER" id="PTHR12294:SF1">
    <property type="entry name" value="CALCIUM UPTAKE PROTEIN 1, MITOCHONDRIAL"/>
    <property type="match status" value="1"/>
</dbReference>
<keyword evidence="17" id="KW-1133">Transmembrane helix</keyword>
<evidence type="ECO:0000256" key="12">
    <source>
        <dbReference type="ARBA" id="ARBA00023128"/>
    </source>
</evidence>
<dbReference type="SUPFAM" id="SSF47473">
    <property type="entry name" value="EF-hand"/>
    <property type="match status" value="1"/>
</dbReference>
<feature type="domain" description="EF-hand" evidence="18">
    <location>
        <begin position="431"/>
        <end position="466"/>
    </location>
</feature>
<dbReference type="Proteomes" id="UP001652625">
    <property type="component" value="Chromosome 05"/>
</dbReference>
<keyword evidence="5" id="KW-0109">Calcium transport</keyword>
<dbReference type="Pfam" id="PF13202">
    <property type="entry name" value="EF-hand_5"/>
    <property type="match status" value="1"/>
</dbReference>
<keyword evidence="4" id="KW-0813">Transport</keyword>
<keyword evidence="6" id="KW-0479">Metal-binding</keyword>
<dbReference type="CDD" id="cd15900">
    <property type="entry name" value="EFh_MICU"/>
    <property type="match status" value="1"/>
</dbReference>
<name>A0ABM4BYF0_HYDVU</name>
<keyword evidence="14" id="KW-0455">Luminescence</keyword>
<evidence type="ECO:0000256" key="10">
    <source>
        <dbReference type="ARBA" id="ARBA00022946"/>
    </source>
</evidence>
<dbReference type="GeneID" id="100200728"/>
<dbReference type="PROSITE" id="PS50222">
    <property type="entry name" value="EF_HAND_2"/>
    <property type="match status" value="2"/>
</dbReference>
<dbReference type="PANTHER" id="PTHR12294">
    <property type="entry name" value="EF HAND DOMAIN FAMILY A1,A2-RELATED"/>
    <property type="match status" value="1"/>
</dbReference>